<dbReference type="AlphaFoldDB" id="A0AAD1WM58"/>
<gene>
    <name evidence="1" type="ORF">PECUL_23A014815</name>
</gene>
<dbReference type="Proteomes" id="UP001295444">
    <property type="component" value="Chromosome 08"/>
</dbReference>
<evidence type="ECO:0000313" key="1">
    <source>
        <dbReference type="EMBL" id="CAH2312969.1"/>
    </source>
</evidence>
<feature type="non-terminal residue" evidence="1">
    <location>
        <position position="1"/>
    </location>
</feature>
<feature type="non-terminal residue" evidence="1">
    <location>
        <position position="65"/>
    </location>
</feature>
<keyword evidence="2" id="KW-1185">Reference proteome</keyword>
<sequence>QFLRVGRIVSDDNIVDTRFTDLSQKFLDKEYSSHLLRKDKRKAKGINREELLSTINKSKQDRIPF</sequence>
<dbReference type="EMBL" id="OW240919">
    <property type="protein sequence ID" value="CAH2312969.1"/>
    <property type="molecule type" value="Genomic_DNA"/>
</dbReference>
<protein>
    <submittedName>
        <fullName evidence="1">Uncharacterized protein</fullName>
    </submittedName>
</protein>
<evidence type="ECO:0000313" key="2">
    <source>
        <dbReference type="Proteomes" id="UP001295444"/>
    </source>
</evidence>
<name>A0AAD1WM58_PELCU</name>
<organism evidence="1 2">
    <name type="scientific">Pelobates cultripes</name>
    <name type="common">Western spadefoot toad</name>
    <dbReference type="NCBI Taxonomy" id="61616"/>
    <lineage>
        <taxon>Eukaryota</taxon>
        <taxon>Metazoa</taxon>
        <taxon>Chordata</taxon>
        <taxon>Craniata</taxon>
        <taxon>Vertebrata</taxon>
        <taxon>Euteleostomi</taxon>
        <taxon>Amphibia</taxon>
        <taxon>Batrachia</taxon>
        <taxon>Anura</taxon>
        <taxon>Pelobatoidea</taxon>
        <taxon>Pelobatidae</taxon>
        <taxon>Pelobates</taxon>
    </lineage>
</organism>
<accession>A0AAD1WM58</accession>
<reference evidence="1" key="1">
    <citation type="submission" date="2022-03" db="EMBL/GenBank/DDBJ databases">
        <authorList>
            <person name="Alioto T."/>
            <person name="Alioto T."/>
            <person name="Gomez Garrido J."/>
        </authorList>
    </citation>
    <scope>NUCLEOTIDE SEQUENCE</scope>
</reference>
<proteinExistence type="predicted"/>